<keyword evidence="1" id="KW-0812">Transmembrane</keyword>
<keyword evidence="1" id="KW-1133">Transmembrane helix</keyword>
<gene>
    <name evidence="2" type="ORF">A2431_00230</name>
</gene>
<proteinExistence type="predicted"/>
<feature type="transmembrane region" description="Helical" evidence="1">
    <location>
        <begin position="57"/>
        <end position="78"/>
    </location>
</feature>
<sequence length="94" mass="10724">MTNSFKKVVAYIGSVIVCLWLALNIFIGFAYPSLVAFDGIKLFFTNPQELIRQMVDLFGILGLTVIVLIFPGVLIWSYEKFSVFLLRKRLSKCK</sequence>
<protein>
    <submittedName>
        <fullName evidence="2">Uncharacterized protein</fullName>
    </submittedName>
</protein>
<name>A0A1G2UZF9_9BACT</name>
<evidence type="ECO:0000313" key="3">
    <source>
        <dbReference type="Proteomes" id="UP000177697"/>
    </source>
</evidence>
<keyword evidence="1" id="KW-0472">Membrane</keyword>
<comment type="caution">
    <text evidence="2">The sequence shown here is derived from an EMBL/GenBank/DDBJ whole genome shotgun (WGS) entry which is preliminary data.</text>
</comment>
<dbReference type="Proteomes" id="UP000177697">
    <property type="component" value="Unassembled WGS sequence"/>
</dbReference>
<organism evidence="2 3">
    <name type="scientific">Candidatus Zambryskibacteria bacterium RIFOXYC1_FULL_39_10</name>
    <dbReference type="NCBI Taxonomy" id="1802779"/>
    <lineage>
        <taxon>Bacteria</taxon>
        <taxon>Candidatus Zambryskiibacteriota</taxon>
    </lineage>
</organism>
<reference evidence="2 3" key="1">
    <citation type="journal article" date="2016" name="Nat. Commun.">
        <title>Thousands of microbial genomes shed light on interconnected biogeochemical processes in an aquifer system.</title>
        <authorList>
            <person name="Anantharaman K."/>
            <person name="Brown C.T."/>
            <person name="Hug L.A."/>
            <person name="Sharon I."/>
            <person name="Castelle C.J."/>
            <person name="Probst A.J."/>
            <person name="Thomas B.C."/>
            <person name="Singh A."/>
            <person name="Wilkins M.J."/>
            <person name="Karaoz U."/>
            <person name="Brodie E.L."/>
            <person name="Williams K.H."/>
            <person name="Hubbard S.S."/>
            <person name="Banfield J.F."/>
        </authorList>
    </citation>
    <scope>NUCLEOTIDE SEQUENCE [LARGE SCALE GENOMIC DNA]</scope>
</reference>
<accession>A0A1G2UZF9</accession>
<evidence type="ECO:0000256" key="1">
    <source>
        <dbReference type="SAM" id="Phobius"/>
    </source>
</evidence>
<dbReference type="EMBL" id="MHWW01000013">
    <property type="protein sequence ID" value="OHB14750.1"/>
    <property type="molecule type" value="Genomic_DNA"/>
</dbReference>
<feature type="transmembrane region" description="Helical" evidence="1">
    <location>
        <begin position="12"/>
        <end position="37"/>
    </location>
</feature>
<dbReference type="AlphaFoldDB" id="A0A1G2UZF9"/>
<evidence type="ECO:0000313" key="2">
    <source>
        <dbReference type="EMBL" id="OHB14750.1"/>
    </source>
</evidence>